<comment type="caution">
    <text evidence="3">The sequence shown here is derived from an EMBL/GenBank/DDBJ whole genome shotgun (WGS) entry which is preliminary data.</text>
</comment>
<dbReference type="InterPro" id="IPR014044">
    <property type="entry name" value="CAP_dom"/>
</dbReference>
<dbReference type="Proteomes" id="UP000585614">
    <property type="component" value="Unassembled WGS sequence"/>
</dbReference>
<sequence>MLWLEPSSGLGGHRPGLLPVLLAVLGMAWAEMQPLQLQEEQAPMPGALSRKESFLLLSLHDRLRSQVQPPAANMQRMDWSESLARQAQARAALCGAPAPSLASTRWATPQVGWNVQLLPTGSASFFHVVGLWFAEGQWYNHAAAECAHNATCTHYTQFIHLLYHV</sequence>
<protein>
    <recommendedName>
        <fullName evidence="2">SCP domain-containing protein</fullName>
    </recommendedName>
</protein>
<feature type="signal peptide" evidence="1">
    <location>
        <begin position="1"/>
        <end position="30"/>
    </location>
</feature>
<evidence type="ECO:0000313" key="4">
    <source>
        <dbReference type="Proteomes" id="UP000585614"/>
    </source>
</evidence>
<dbReference type="InterPro" id="IPR035940">
    <property type="entry name" value="CAP_sf"/>
</dbReference>
<keyword evidence="1" id="KW-0732">Signal</keyword>
<name>A0A7J7SJ75_RHIFE</name>
<dbReference type="AlphaFoldDB" id="A0A7J7SJ75"/>
<feature type="chain" id="PRO_5029616690" description="SCP domain-containing protein" evidence="1">
    <location>
        <begin position="31"/>
        <end position="165"/>
    </location>
</feature>
<organism evidence="3 4">
    <name type="scientific">Rhinolophus ferrumequinum</name>
    <name type="common">Greater horseshoe bat</name>
    <dbReference type="NCBI Taxonomy" id="59479"/>
    <lineage>
        <taxon>Eukaryota</taxon>
        <taxon>Metazoa</taxon>
        <taxon>Chordata</taxon>
        <taxon>Craniata</taxon>
        <taxon>Vertebrata</taxon>
        <taxon>Euteleostomi</taxon>
        <taxon>Mammalia</taxon>
        <taxon>Eutheria</taxon>
        <taxon>Laurasiatheria</taxon>
        <taxon>Chiroptera</taxon>
        <taxon>Yinpterochiroptera</taxon>
        <taxon>Rhinolophoidea</taxon>
        <taxon>Rhinolophidae</taxon>
        <taxon>Rhinolophinae</taxon>
        <taxon>Rhinolophus</taxon>
    </lineage>
</organism>
<evidence type="ECO:0000313" key="3">
    <source>
        <dbReference type="EMBL" id="KAF6288471.1"/>
    </source>
</evidence>
<dbReference type="Pfam" id="PF00188">
    <property type="entry name" value="CAP"/>
    <property type="match status" value="1"/>
</dbReference>
<dbReference type="EMBL" id="JACAGC010000022">
    <property type="protein sequence ID" value="KAF6288471.1"/>
    <property type="molecule type" value="Genomic_DNA"/>
</dbReference>
<reference evidence="3 4" key="1">
    <citation type="journal article" date="2020" name="Nature">
        <title>Six reference-quality genomes reveal evolution of bat adaptations.</title>
        <authorList>
            <person name="Jebb D."/>
            <person name="Huang Z."/>
            <person name="Pippel M."/>
            <person name="Hughes G.M."/>
            <person name="Lavrichenko K."/>
            <person name="Devanna P."/>
            <person name="Winkler S."/>
            <person name="Jermiin L.S."/>
            <person name="Skirmuntt E.C."/>
            <person name="Katzourakis A."/>
            <person name="Burkitt-Gray L."/>
            <person name="Ray D.A."/>
            <person name="Sullivan K.A.M."/>
            <person name="Roscito J.G."/>
            <person name="Kirilenko B.M."/>
            <person name="Davalos L.M."/>
            <person name="Corthals A.P."/>
            <person name="Power M.L."/>
            <person name="Jones G."/>
            <person name="Ransome R.D."/>
            <person name="Dechmann D.K.N."/>
            <person name="Locatelli A.G."/>
            <person name="Puechmaille S.J."/>
            <person name="Fedrigo O."/>
            <person name="Jarvis E.D."/>
            <person name="Hiller M."/>
            <person name="Vernes S.C."/>
            <person name="Myers E.W."/>
            <person name="Teeling E.C."/>
        </authorList>
    </citation>
    <scope>NUCLEOTIDE SEQUENCE [LARGE SCALE GENOMIC DNA]</scope>
    <source>
        <strain evidence="3">MRhiFer1</strain>
        <tissue evidence="3">Lung</tissue>
    </source>
</reference>
<dbReference type="SUPFAM" id="SSF55797">
    <property type="entry name" value="PR-1-like"/>
    <property type="match status" value="1"/>
</dbReference>
<accession>A0A7J7SJ75</accession>
<evidence type="ECO:0000259" key="2">
    <source>
        <dbReference type="SMART" id="SM00198"/>
    </source>
</evidence>
<dbReference type="SMART" id="SM00198">
    <property type="entry name" value="SCP"/>
    <property type="match status" value="1"/>
</dbReference>
<proteinExistence type="predicted"/>
<dbReference type="Gene3D" id="3.40.33.10">
    <property type="entry name" value="CAP"/>
    <property type="match status" value="1"/>
</dbReference>
<gene>
    <name evidence="3" type="ORF">mRhiFer1_009183</name>
</gene>
<feature type="domain" description="SCP" evidence="2">
    <location>
        <begin position="49"/>
        <end position="163"/>
    </location>
</feature>
<evidence type="ECO:0000256" key="1">
    <source>
        <dbReference type="SAM" id="SignalP"/>
    </source>
</evidence>